<proteinExistence type="predicted"/>
<keyword evidence="3" id="KW-1185">Reference proteome</keyword>
<dbReference type="AlphaFoldDB" id="A0A8X7Y1T7"/>
<feature type="transmembrane region" description="Helical" evidence="1">
    <location>
        <begin position="23"/>
        <end position="44"/>
    </location>
</feature>
<evidence type="ECO:0000313" key="2">
    <source>
        <dbReference type="EMBL" id="KAG6742499.1"/>
    </source>
</evidence>
<gene>
    <name evidence="2" type="ORF">POTOM_053371</name>
</gene>
<reference evidence="2" key="1">
    <citation type="journal article" date="2020" name="bioRxiv">
        <title>Hybrid origin of Populus tomentosa Carr. identified through genome sequencing and phylogenomic analysis.</title>
        <authorList>
            <person name="An X."/>
            <person name="Gao K."/>
            <person name="Chen Z."/>
            <person name="Li J."/>
            <person name="Yang X."/>
            <person name="Yang X."/>
            <person name="Zhou J."/>
            <person name="Guo T."/>
            <person name="Zhao T."/>
            <person name="Huang S."/>
            <person name="Miao D."/>
            <person name="Khan W.U."/>
            <person name="Rao P."/>
            <person name="Ye M."/>
            <person name="Lei B."/>
            <person name="Liao W."/>
            <person name="Wang J."/>
            <person name="Ji L."/>
            <person name="Li Y."/>
            <person name="Guo B."/>
            <person name="Mustafa N.S."/>
            <person name="Li S."/>
            <person name="Yun Q."/>
            <person name="Keller S.R."/>
            <person name="Mao J."/>
            <person name="Zhang R."/>
            <person name="Strauss S.H."/>
        </authorList>
    </citation>
    <scope>NUCLEOTIDE SEQUENCE</scope>
    <source>
        <strain evidence="2">GM15</strain>
        <tissue evidence="2">Leaf</tissue>
    </source>
</reference>
<evidence type="ECO:0000256" key="1">
    <source>
        <dbReference type="SAM" id="Phobius"/>
    </source>
</evidence>
<organism evidence="2 3">
    <name type="scientific">Populus tomentosa</name>
    <name type="common">Chinese white poplar</name>
    <dbReference type="NCBI Taxonomy" id="118781"/>
    <lineage>
        <taxon>Eukaryota</taxon>
        <taxon>Viridiplantae</taxon>
        <taxon>Streptophyta</taxon>
        <taxon>Embryophyta</taxon>
        <taxon>Tracheophyta</taxon>
        <taxon>Spermatophyta</taxon>
        <taxon>Magnoliopsida</taxon>
        <taxon>eudicotyledons</taxon>
        <taxon>Gunneridae</taxon>
        <taxon>Pentapetalae</taxon>
        <taxon>rosids</taxon>
        <taxon>fabids</taxon>
        <taxon>Malpighiales</taxon>
        <taxon>Salicaceae</taxon>
        <taxon>Saliceae</taxon>
        <taxon>Populus</taxon>
    </lineage>
</organism>
<feature type="transmembrane region" description="Helical" evidence="1">
    <location>
        <begin position="50"/>
        <end position="70"/>
    </location>
</feature>
<dbReference type="EMBL" id="JAAWWB010000033">
    <property type="protein sequence ID" value="KAG6742499.1"/>
    <property type="molecule type" value="Genomic_DNA"/>
</dbReference>
<keyword evidence="1" id="KW-0812">Transmembrane</keyword>
<sequence length="142" mass="15465">MTMIPGCGATIFSSPPLCRARGLSFFFPLCSVLFLFSLSGFAGVGNANGASLYFSVFLFLSILCLFFYLLDDDGAVGGDWEERWRRWWRLCGPQPVVEERFTIPCTSTGHGGRGMGLLPFVMVGRHGSPVFSINEGMGCVSS</sequence>
<keyword evidence="1" id="KW-1133">Transmembrane helix</keyword>
<comment type="caution">
    <text evidence="2">The sequence shown here is derived from an EMBL/GenBank/DDBJ whole genome shotgun (WGS) entry which is preliminary data.</text>
</comment>
<dbReference type="Proteomes" id="UP000886885">
    <property type="component" value="Chromosome 17A"/>
</dbReference>
<protein>
    <submittedName>
        <fullName evidence="2">Uncharacterized protein</fullName>
    </submittedName>
</protein>
<accession>A0A8X7Y1T7</accession>
<name>A0A8X7Y1T7_POPTO</name>
<evidence type="ECO:0000313" key="3">
    <source>
        <dbReference type="Proteomes" id="UP000886885"/>
    </source>
</evidence>
<keyword evidence="1" id="KW-0472">Membrane</keyword>